<evidence type="ECO:0000256" key="1">
    <source>
        <dbReference type="ARBA" id="ARBA00000085"/>
    </source>
</evidence>
<evidence type="ECO:0000256" key="13">
    <source>
        <dbReference type="ARBA" id="ARBA00023136"/>
    </source>
</evidence>
<comment type="caution">
    <text evidence="22">The sequence shown here is derived from an EMBL/GenBank/DDBJ whole genome shotgun (WGS) entry which is preliminary data.</text>
</comment>
<dbReference type="SUPFAM" id="SSF47384">
    <property type="entry name" value="Homodimeric domain of signal transducing histidine kinase"/>
    <property type="match status" value="1"/>
</dbReference>
<dbReference type="AlphaFoldDB" id="A0A4R6ASB8"/>
<evidence type="ECO:0000259" key="20">
    <source>
        <dbReference type="PROSITE" id="PS50110"/>
    </source>
</evidence>
<evidence type="ECO:0000256" key="8">
    <source>
        <dbReference type="ARBA" id="ARBA00022741"/>
    </source>
</evidence>
<gene>
    <name evidence="22" type="ORF">E2L05_17515</name>
</gene>
<accession>A0A4R6ASB8</accession>
<dbReference type="RefSeq" id="WP_133344114.1">
    <property type="nucleotide sequence ID" value="NZ_SMZO01000060.1"/>
</dbReference>
<dbReference type="InterPro" id="IPR003661">
    <property type="entry name" value="HisK_dim/P_dom"/>
</dbReference>
<evidence type="ECO:0000256" key="16">
    <source>
        <dbReference type="PROSITE-ProRule" id="PRU00110"/>
    </source>
</evidence>
<dbReference type="PROSITE" id="PS50894">
    <property type="entry name" value="HPT"/>
    <property type="match status" value="1"/>
</dbReference>
<dbReference type="InterPro" id="IPR003594">
    <property type="entry name" value="HATPase_dom"/>
</dbReference>
<keyword evidence="6" id="KW-0808">Transferase</keyword>
<dbReference type="GO" id="GO:0000155">
    <property type="term" value="F:phosphorelay sensor kinase activity"/>
    <property type="evidence" value="ECO:0007669"/>
    <property type="project" value="InterPro"/>
</dbReference>
<dbReference type="SMART" id="SM00448">
    <property type="entry name" value="REC"/>
    <property type="match status" value="2"/>
</dbReference>
<organism evidence="22 23">
    <name type="scientific">Meridianimarinicoccus aquatilis</name>
    <dbReference type="NCBI Taxonomy" id="2552766"/>
    <lineage>
        <taxon>Bacteria</taxon>
        <taxon>Pseudomonadati</taxon>
        <taxon>Pseudomonadota</taxon>
        <taxon>Alphaproteobacteria</taxon>
        <taxon>Rhodobacterales</taxon>
        <taxon>Paracoccaceae</taxon>
        <taxon>Meridianimarinicoccus</taxon>
    </lineage>
</organism>
<dbReference type="Gene3D" id="1.10.287.130">
    <property type="match status" value="1"/>
</dbReference>
<proteinExistence type="predicted"/>
<feature type="modified residue" description="Phosphohistidine" evidence="16">
    <location>
        <position position="790"/>
    </location>
</feature>
<keyword evidence="13 18" id="KW-0472">Membrane</keyword>
<dbReference type="CDD" id="cd16922">
    <property type="entry name" value="HATPase_EvgS-ArcB-TorS-like"/>
    <property type="match status" value="1"/>
</dbReference>
<dbReference type="CDD" id="cd00082">
    <property type="entry name" value="HisKA"/>
    <property type="match status" value="1"/>
</dbReference>
<dbReference type="PRINTS" id="PR00344">
    <property type="entry name" value="BCTRLSENSOR"/>
</dbReference>
<keyword evidence="5 17" id="KW-0597">Phosphoprotein</keyword>
<dbReference type="SMART" id="SM00388">
    <property type="entry name" value="HisKA"/>
    <property type="match status" value="1"/>
</dbReference>
<feature type="domain" description="HPt" evidence="21">
    <location>
        <begin position="751"/>
        <end position="846"/>
    </location>
</feature>
<dbReference type="Pfam" id="PF00072">
    <property type="entry name" value="Response_reg"/>
    <property type="match status" value="2"/>
</dbReference>
<dbReference type="Gene3D" id="3.40.50.2300">
    <property type="match status" value="2"/>
</dbReference>
<dbReference type="OrthoDB" id="9801651at2"/>
<evidence type="ECO:0000259" key="19">
    <source>
        <dbReference type="PROSITE" id="PS50109"/>
    </source>
</evidence>
<dbReference type="Gene3D" id="1.20.120.160">
    <property type="entry name" value="HPT domain"/>
    <property type="match status" value="1"/>
</dbReference>
<dbReference type="InterPro" id="IPR036641">
    <property type="entry name" value="HPT_dom_sf"/>
</dbReference>
<dbReference type="SUPFAM" id="SSF55874">
    <property type="entry name" value="ATPase domain of HSP90 chaperone/DNA topoisomerase II/histidine kinase"/>
    <property type="match status" value="1"/>
</dbReference>
<evidence type="ECO:0000256" key="12">
    <source>
        <dbReference type="ARBA" id="ARBA00023012"/>
    </source>
</evidence>
<dbReference type="InterPro" id="IPR036890">
    <property type="entry name" value="HATPase_C_sf"/>
</dbReference>
<evidence type="ECO:0000256" key="3">
    <source>
        <dbReference type="ARBA" id="ARBA00012438"/>
    </source>
</evidence>
<feature type="domain" description="Response regulatory" evidence="20">
    <location>
        <begin position="442"/>
        <end position="563"/>
    </location>
</feature>
<evidence type="ECO:0000256" key="11">
    <source>
        <dbReference type="ARBA" id="ARBA00022989"/>
    </source>
</evidence>
<dbReference type="EMBL" id="SMZO01000060">
    <property type="protein sequence ID" value="TDL84693.1"/>
    <property type="molecule type" value="Genomic_DNA"/>
</dbReference>
<dbReference type="PROSITE" id="PS50110">
    <property type="entry name" value="RESPONSE_REGULATORY"/>
    <property type="match status" value="2"/>
</dbReference>
<dbReference type="InterPro" id="IPR004358">
    <property type="entry name" value="Sig_transdc_His_kin-like_C"/>
</dbReference>
<dbReference type="Pfam" id="PF01627">
    <property type="entry name" value="Hpt"/>
    <property type="match status" value="1"/>
</dbReference>
<dbReference type="FunFam" id="3.30.565.10:FF:000010">
    <property type="entry name" value="Sensor histidine kinase RcsC"/>
    <property type="match status" value="1"/>
</dbReference>
<evidence type="ECO:0000256" key="15">
    <source>
        <dbReference type="ARBA" id="ARBA00068150"/>
    </source>
</evidence>
<keyword evidence="11 18" id="KW-1133">Transmembrane helix</keyword>
<dbReference type="SUPFAM" id="SSF47226">
    <property type="entry name" value="Histidine-containing phosphotransfer domain, HPT domain"/>
    <property type="match status" value="1"/>
</dbReference>
<evidence type="ECO:0000256" key="5">
    <source>
        <dbReference type="ARBA" id="ARBA00022553"/>
    </source>
</evidence>
<comment type="subcellular location">
    <subcellularLocation>
        <location evidence="2">Cell membrane</location>
        <topology evidence="2">Multi-pass membrane protein</topology>
    </subcellularLocation>
</comment>
<dbReference type="SMART" id="SM00073">
    <property type="entry name" value="HPT"/>
    <property type="match status" value="1"/>
</dbReference>
<keyword evidence="23" id="KW-1185">Reference proteome</keyword>
<evidence type="ECO:0000256" key="2">
    <source>
        <dbReference type="ARBA" id="ARBA00004651"/>
    </source>
</evidence>
<dbReference type="Pfam" id="PF00512">
    <property type="entry name" value="HisKA"/>
    <property type="match status" value="1"/>
</dbReference>
<keyword evidence="9" id="KW-0418">Kinase</keyword>
<evidence type="ECO:0000256" key="4">
    <source>
        <dbReference type="ARBA" id="ARBA00022475"/>
    </source>
</evidence>
<evidence type="ECO:0000313" key="22">
    <source>
        <dbReference type="EMBL" id="TDL84693.1"/>
    </source>
</evidence>
<dbReference type="PROSITE" id="PS50109">
    <property type="entry name" value="HIS_KIN"/>
    <property type="match status" value="1"/>
</dbReference>
<reference evidence="22 23" key="1">
    <citation type="submission" date="2019-03" db="EMBL/GenBank/DDBJ databases">
        <title>Rhodobacteraceae bacterium SM1902, a new member of the family Rhodobacteraceae isolated from Yantai.</title>
        <authorList>
            <person name="Sun Y."/>
        </authorList>
    </citation>
    <scope>NUCLEOTIDE SEQUENCE [LARGE SCALE GENOMIC DNA]</scope>
    <source>
        <strain evidence="22 23">SM1902</strain>
    </source>
</reference>
<dbReference type="GO" id="GO:0005524">
    <property type="term" value="F:ATP binding"/>
    <property type="evidence" value="ECO:0007669"/>
    <property type="project" value="UniProtKB-KW"/>
</dbReference>
<dbReference type="InterPro" id="IPR005467">
    <property type="entry name" value="His_kinase_dom"/>
</dbReference>
<feature type="domain" description="Histidine kinase" evidence="19">
    <location>
        <begin position="197"/>
        <end position="419"/>
    </location>
</feature>
<comment type="subunit">
    <text evidence="14">At low DSF concentrations, interacts with RpfF.</text>
</comment>
<dbReference type="EC" id="2.7.13.3" evidence="3"/>
<protein>
    <recommendedName>
        <fullName evidence="15">Sensory/regulatory protein RpfC</fullName>
        <ecNumber evidence="3">2.7.13.3</ecNumber>
    </recommendedName>
</protein>
<evidence type="ECO:0000259" key="21">
    <source>
        <dbReference type="PROSITE" id="PS50894"/>
    </source>
</evidence>
<feature type="domain" description="Response regulatory" evidence="20">
    <location>
        <begin position="594"/>
        <end position="713"/>
    </location>
</feature>
<keyword evidence="12" id="KW-0902">Two-component regulatory system</keyword>
<comment type="catalytic activity">
    <reaction evidence="1">
        <text>ATP + protein L-histidine = ADP + protein N-phospho-L-histidine.</text>
        <dbReference type="EC" id="2.7.13.3"/>
    </reaction>
</comment>
<evidence type="ECO:0000256" key="10">
    <source>
        <dbReference type="ARBA" id="ARBA00022840"/>
    </source>
</evidence>
<keyword evidence="7 18" id="KW-0812">Transmembrane</keyword>
<dbReference type="InterPro" id="IPR001789">
    <property type="entry name" value="Sig_transdc_resp-reg_receiver"/>
</dbReference>
<keyword evidence="8" id="KW-0547">Nucleotide-binding</keyword>
<feature type="transmembrane region" description="Helical" evidence="18">
    <location>
        <begin position="142"/>
        <end position="162"/>
    </location>
</feature>
<keyword evidence="4" id="KW-1003">Cell membrane</keyword>
<feature type="modified residue" description="4-aspartylphosphate" evidence="17">
    <location>
        <position position="496"/>
    </location>
</feature>
<dbReference type="Proteomes" id="UP000294562">
    <property type="component" value="Unassembled WGS sequence"/>
</dbReference>
<evidence type="ECO:0000256" key="17">
    <source>
        <dbReference type="PROSITE-ProRule" id="PRU00169"/>
    </source>
</evidence>
<dbReference type="Pfam" id="PF02518">
    <property type="entry name" value="HATPase_c"/>
    <property type="match status" value="1"/>
</dbReference>
<dbReference type="CDD" id="cd17546">
    <property type="entry name" value="REC_hyHK_CKI1_RcsC-like"/>
    <property type="match status" value="2"/>
</dbReference>
<feature type="modified residue" description="4-aspartylphosphate" evidence="17">
    <location>
        <position position="643"/>
    </location>
</feature>
<sequence length="849" mass="91370">MALFTVPIFFVLSSFGLLYIQNEQMIDARDALSTRIGNSVGRSATSMEKLLNSDKFNAVERKAASQQLLLMLLGDQAVICARLSDPNNPDAGTVVAPVGIGCIGRTVDDWLKVRIFSDSFTLLEVGFSQQELAEARSTQMEYLLTVLLGALMISMLSSWVAFRVIVGRPLNDLIADLVQARDEADTASRAKTRFLANISHEIRTPMNGIIGTAELLSEGKLTQQQAASVQTIVSSGNSLMHIIEDILDFAKIEAEKLEMNEDEFQLSEVVFDASELVEPAAASKGVDLVVDIPDSLPNGFIGDDIRLRQVMLNLLGNAVKFCPTGTVRLSATVSPKEDGQSSDLTIAVQDTGIGIAPEKLEAIFSPFSQANDTTTRDFGGTGLGLTISRELVQRMGGQISATSTLGEGSEFKFTIPLKHGGPVQQSPSITRLKAASEDRKLHVLAVDDVEVNLQILSRRLELWGIDATLCGSPAEALEALTVAKANGAPFDAMILDFDMPDINGKELAEIIRAEPDIAETPLILLSSVAVVTRLARDPSTPFDATLTKPLRPKRLARALCTVLGISGGASDLDSQRSNNAAGLDRYVGFLKDVDVLVVDDSDINREVLSQQLAMTSCNLKLAVNGVEAVEECQRARPDFILMDISMPIMGGFEATRQIRAHETTTNRKPSIIFALSANVLQEHKDRARAAGMDGFIGKPTRRAELLDAISSAQIGVGPTLARVTTEEETVVPVQKHMIISEELDELRDMIGGQKLSVLARKLQDQGDEVLAGIRSDLQSGETSSAAARAHKLAGGAGTLGCRILADTMAELEQTLLSETVPDPEDLDRIEGVWRATRDELTGLEAASAA</sequence>
<dbReference type="PANTHER" id="PTHR45339">
    <property type="entry name" value="HYBRID SIGNAL TRANSDUCTION HISTIDINE KINASE J"/>
    <property type="match status" value="1"/>
</dbReference>
<name>A0A4R6ASB8_9RHOB</name>
<dbReference type="SUPFAM" id="SSF52172">
    <property type="entry name" value="CheY-like"/>
    <property type="match status" value="2"/>
</dbReference>
<evidence type="ECO:0000256" key="7">
    <source>
        <dbReference type="ARBA" id="ARBA00022692"/>
    </source>
</evidence>
<dbReference type="FunFam" id="1.10.287.130:FF:000002">
    <property type="entry name" value="Two-component osmosensing histidine kinase"/>
    <property type="match status" value="1"/>
</dbReference>
<evidence type="ECO:0000256" key="6">
    <source>
        <dbReference type="ARBA" id="ARBA00022679"/>
    </source>
</evidence>
<dbReference type="PANTHER" id="PTHR45339:SF1">
    <property type="entry name" value="HYBRID SIGNAL TRANSDUCTION HISTIDINE KINASE J"/>
    <property type="match status" value="1"/>
</dbReference>
<dbReference type="InterPro" id="IPR008207">
    <property type="entry name" value="Sig_transdc_His_kin_Hpt_dom"/>
</dbReference>
<dbReference type="InterPro" id="IPR011006">
    <property type="entry name" value="CheY-like_superfamily"/>
</dbReference>
<evidence type="ECO:0000256" key="14">
    <source>
        <dbReference type="ARBA" id="ARBA00064003"/>
    </source>
</evidence>
<dbReference type="SMART" id="SM00387">
    <property type="entry name" value="HATPase_c"/>
    <property type="match status" value="1"/>
</dbReference>
<evidence type="ECO:0000256" key="9">
    <source>
        <dbReference type="ARBA" id="ARBA00022777"/>
    </source>
</evidence>
<dbReference type="GO" id="GO:0005886">
    <property type="term" value="C:plasma membrane"/>
    <property type="evidence" value="ECO:0007669"/>
    <property type="project" value="UniProtKB-SubCell"/>
</dbReference>
<evidence type="ECO:0000313" key="23">
    <source>
        <dbReference type="Proteomes" id="UP000294562"/>
    </source>
</evidence>
<dbReference type="InterPro" id="IPR036097">
    <property type="entry name" value="HisK_dim/P_sf"/>
</dbReference>
<evidence type="ECO:0000256" key="18">
    <source>
        <dbReference type="SAM" id="Phobius"/>
    </source>
</evidence>
<keyword evidence="10" id="KW-0067">ATP-binding</keyword>
<dbReference type="Gene3D" id="3.30.565.10">
    <property type="entry name" value="Histidine kinase-like ATPase, C-terminal domain"/>
    <property type="match status" value="1"/>
</dbReference>